<evidence type="ECO:0000259" key="9">
    <source>
        <dbReference type="PROSITE" id="PS50850"/>
    </source>
</evidence>
<gene>
    <name evidence="10" type="ORF">BDV96DRAFT_484700</name>
</gene>
<feature type="transmembrane region" description="Helical" evidence="8">
    <location>
        <begin position="109"/>
        <end position="129"/>
    </location>
</feature>
<comment type="similarity">
    <text evidence="2 7">Belongs to the major facilitator superfamily. Sugar transporter (TC 2.A.1.1) family.</text>
</comment>
<dbReference type="PROSITE" id="PS50850">
    <property type="entry name" value="MFS"/>
    <property type="match status" value="1"/>
</dbReference>
<feature type="transmembrane region" description="Helical" evidence="8">
    <location>
        <begin position="57"/>
        <end position="76"/>
    </location>
</feature>
<keyword evidence="11" id="KW-1185">Reference proteome</keyword>
<evidence type="ECO:0000313" key="11">
    <source>
        <dbReference type="Proteomes" id="UP000799770"/>
    </source>
</evidence>
<dbReference type="InterPro" id="IPR005828">
    <property type="entry name" value="MFS_sugar_transport-like"/>
</dbReference>
<feature type="transmembrane region" description="Helical" evidence="8">
    <location>
        <begin position="172"/>
        <end position="195"/>
    </location>
</feature>
<reference evidence="10" key="1">
    <citation type="journal article" date="2020" name="Stud. Mycol.">
        <title>101 Dothideomycetes genomes: a test case for predicting lifestyles and emergence of pathogens.</title>
        <authorList>
            <person name="Haridas S."/>
            <person name="Albert R."/>
            <person name="Binder M."/>
            <person name="Bloem J."/>
            <person name="Labutti K."/>
            <person name="Salamov A."/>
            <person name="Andreopoulos B."/>
            <person name="Baker S."/>
            <person name="Barry K."/>
            <person name="Bills G."/>
            <person name="Bluhm B."/>
            <person name="Cannon C."/>
            <person name="Castanera R."/>
            <person name="Culley D."/>
            <person name="Daum C."/>
            <person name="Ezra D."/>
            <person name="Gonzalez J."/>
            <person name="Henrissat B."/>
            <person name="Kuo A."/>
            <person name="Liang C."/>
            <person name="Lipzen A."/>
            <person name="Lutzoni F."/>
            <person name="Magnuson J."/>
            <person name="Mondo S."/>
            <person name="Nolan M."/>
            <person name="Ohm R."/>
            <person name="Pangilinan J."/>
            <person name="Park H.-J."/>
            <person name="Ramirez L."/>
            <person name="Alfaro M."/>
            <person name="Sun H."/>
            <person name="Tritt A."/>
            <person name="Yoshinaga Y."/>
            <person name="Zwiers L.-H."/>
            <person name="Turgeon B."/>
            <person name="Goodwin S."/>
            <person name="Spatafora J."/>
            <person name="Crous P."/>
            <person name="Grigoriev I."/>
        </authorList>
    </citation>
    <scope>NUCLEOTIDE SEQUENCE</scope>
    <source>
        <strain evidence="10">CBS 627.86</strain>
    </source>
</reference>
<dbReference type="PANTHER" id="PTHR48022:SF28">
    <property type="entry name" value="MAJOR FACILITATOR SUPERFAMILY (MFS) PROFILE DOMAIN-CONTAINING PROTEIN-RELATED"/>
    <property type="match status" value="1"/>
</dbReference>
<proteinExistence type="inferred from homology"/>
<protein>
    <submittedName>
        <fullName evidence="10">General substrate transporter</fullName>
    </submittedName>
</protein>
<dbReference type="NCBIfam" id="TIGR00879">
    <property type="entry name" value="SP"/>
    <property type="match status" value="1"/>
</dbReference>
<dbReference type="FunFam" id="1.20.1250.20:FF:000090">
    <property type="entry name" value="MFS sugar transporter, putative"/>
    <property type="match status" value="1"/>
</dbReference>
<feature type="transmembrane region" description="Helical" evidence="8">
    <location>
        <begin position="427"/>
        <end position="447"/>
    </location>
</feature>
<dbReference type="PROSITE" id="PS00216">
    <property type="entry name" value="SUGAR_TRANSPORT_1"/>
    <property type="match status" value="1"/>
</dbReference>
<feature type="domain" description="Major facilitator superfamily (MFS) profile" evidence="9">
    <location>
        <begin position="15"/>
        <end position="450"/>
    </location>
</feature>
<dbReference type="OrthoDB" id="6133115at2759"/>
<feature type="transmembrane region" description="Helical" evidence="8">
    <location>
        <begin position="396"/>
        <end position="415"/>
    </location>
</feature>
<feature type="transmembrane region" description="Helical" evidence="8">
    <location>
        <begin position="332"/>
        <end position="354"/>
    </location>
</feature>
<dbReference type="AlphaFoldDB" id="A0A6A5ZRW5"/>
<dbReference type="PRINTS" id="PR00171">
    <property type="entry name" value="SUGRTRNSPORT"/>
</dbReference>
<feature type="transmembrane region" description="Helical" evidence="8">
    <location>
        <begin position="83"/>
        <end position="103"/>
    </location>
</feature>
<keyword evidence="5 8" id="KW-1133">Transmembrane helix</keyword>
<accession>A0A6A5ZRW5</accession>
<dbReference type="InterPro" id="IPR003663">
    <property type="entry name" value="Sugar/inositol_transpt"/>
</dbReference>
<evidence type="ECO:0000256" key="3">
    <source>
        <dbReference type="ARBA" id="ARBA00022448"/>
    </source>
</evidence>
<dbReference type="GO" id="GO:0005351">
    <property type="term" value="F:carbohydrate:proton symporter activity"/>
    <property type="evidence" value="ECO:0007669"/>
    <property type="project" value="TreeGrafter"/>
</dbReference>
<dbReference type="InterPro" id="IPR050360">
    <property type="entry name" value="MFS_Sugar_Transporters"/>
</dbReference>
<comment type="subcellular location">
    <subcellularLocation>
        <location evidence="1">Membrane</location>
        <topology evidence="1">Multi-pass membrane protein</topology>
    </subcellularLocation>
</comment>
<feature type="transmembrane region" description="Helical" evidence="8">
    <location>
        <begin position="12"/>
        <end position="37"/>
    </location>
</feature>
<dbReference type="Proteomes" id="UP000799770">
    <property type="component" value="Unassembled WGS sequence"/>
</dbReference>
<evidence type="ECO:0000256" key="6">
    <source>
        <dbReference type="ARBA" id="ARBA00023136"/>
    </source>
</evidence>
<dbReference type="Gene3D" id="1.20.1250.20">
    <property type="entry name" value="MFS general substrate transporter like domains"/>
    <property type="match status" value="1"/>
</dbReference>
<evidence type="ECO:0000256" key="7">
    <source>
        <dbReference type="RuleBase" id="RU003346"/>
    </source>
</evidence>
<organism evidence="10 11">
    <name type="scientific">Lophiotrema nucula</name>
    <dbReference type="NCBI Taxonomy" id="690887"/>
    <lineage>
        <taxon>Eukaryota</taxon>
        <taxon>Fungi</taxon>
        <taxon>Dikarya</taxon>
        <taxon>Ascomycota</taxon>
        <taxon>Pezizomycotina</taxon>
        <taxon>Dothideomycetes</taxon>
        <taxon>Pleosporomycetidae</taxon>
        <taxon>Pleosporales</taxon>
        <taxon>Lophiotremataceae</taxon>
        <taxon>Lophiotrema</taxon>
    </lineage>
</organism>
<dbReference type="PANTHER" id="PTHR48022">
    <property type="entry name" value="PLASTIDIC GLUCOSE TRANSPORTER 4"/>
    <property type="match status" value="1"/>
</dbReference>
<feature type="transmembrane region" description="Helical" evidence="8">
    <location>
        <begin position="360"/>
        <end position="384"/>
    </location>
</feature>
<feature type="transmembrane region" description="Helical" evidence="8">
    <location>
        <begin position="141"/>
        <end position="160"/>
    </location>
</feature>
<keyword evidence="6 8" id="KW-0472">Membrane</keyword>
<evidence type="ECO:0000256" key="5">
    <source>
        <dbReference type="ARBA" id="ARBA00022989"/>
    </source>
</evidence>
<evidence type="ECO:0000313" key="10">
    <source>
        <dbReference type="EMBL" id="KAF2120991.1"/>
    </source>
</evidence>
<dbReference type="InterPro" id="IPR005829">
    <property type="entry name" value="Sugar_transporter_CS"/>
</dbReference>
<dbReference type="InterPro" id="IPR020846">
    <property type="entry name" value="MFS_dom"/>
</dbReference>
<dbReference type="InterPro" id="IPR036259">
    <property type="entry name" value="MFS_trans_sf"/>
</dbReference>
<evidence type="ECO:0000256" key="2">
    <source>
        <dbReference type="ARBA" id="ARBA00010992"/>
    </source>
</evidence>
<feature type="transmembrane region" description="Helical" evidence="8">
    <location>
        <begin position="300"/>
        <end position="320"/>
    </location>
</feature>
<keyword evidence="4 8" id="KW-0812">Transmembrane</keyword>
<keyword evidence="3 7" id="KW-0813">Transport</keyword>
<dbReference type="GO" id="GO:0016020">
    <property type="term" value="C:membrane"/>
    <property type="evidence" value="ECO:0007669"/>
    <property type="project" value="UniProtKB-SubCell"/>
</dbReference>
<dbReference type="SUPFAM" id="SSF103473">
    <property type="entry name" value="MFS general substrate transporter"/>
    <property type="match status" value="1"/>
</dbReference>
<evidence type="ECO:0000256" key="1">
    <source>
        <dbReference type="ARBA" id="ARBA00004141"/>
    </source>
</evidence>
<name>A0A6A5ZRW5_9PLEO</name>
<dbReference type="EMBL" id="ML977313">
    <property type="protein sequence ID" value="KAF2120991.1"/>
    <property type="molecule type" value="Genomic_DNA"/>
</dbReference>
<evidence type="ECO:0000256" key="8">
    <source>
        <dbReference type="SAM" id="Phobius"/>
    </source>
</evidence>
<sequence length="503" mass="55481">MFLSKLQGRGLTVGITLTSGLGFMLFGWDQGVFGGILGDASFMARFNNPSATIQGQIVSTYDIGCILGAIASFFVGDRYGRRMAIALACLAAFVGGAIQASSYSLGQMIVGRVVAGVGIGLNSATIPMWQSETSKPEHRGMLIAIQLVLVIFGIDLTQWVNLGMTYITNNEVSWRLPIALQCFFALVTVILLYFMPESPRWLCLKGRDVEAREVMSRLKAKPLNDLDVEAEVQLIMDTIAHEKLVDAVGWREVFSGGEQQNLRRIVLGAGTSLMQQLGGINVVVYYLPVILTKSFGFSNRLALILSAVDFISLCFWGLMISFVIERVGRKNLMLYGALGQSVCFALAAVGLGIGTKATNAMAVAFIFLYHVCFGLSFLSIPFMYPSEINSQRMRNAGNAVAMITNWIGVYIIVSITPPAIANIGWRYYIIFAVLNLAWVPFIWYFYVETAGLSLEEIDLVFQIKYKHGKSMTYKQARNLALEQSQMARMTISEKVEEIVHKEA</sequence>
<dbReference type="Pfam" id="PF00083">
    <property type="entry name" value="Sugar_tr"/>
    <property type="match status" value="1"/>
</dbReference>
<evidence type="ECO:0000256" key="4">
    <source>
        <dbReference type="ARBA" id="ARBA00022692"/>
    </source>
</evidence>
<feature type="transmembrane region" description="Helical" evidence="8">
    <location>
        <begin position="265"/>
        <end position="288"/>
    </location>
</feature>